<proteinExistence type="predicted"/>
<protein>
    <submittedName>
        <fullName evidence="1">Uncharacterized protein</fullName>
    </submittedName>
</protein>
<dbReference type="EMBL" id="CADCTO010000001">
    <property type="protein sequence ID" value="CAA9210615.1"/>
    <property type="molecule type" value="Genomic_DNA"/>
</dbReference>
<reference evidence="1" key="1">
    <citation type="submission" date="2020-02" db="EMBL/GenBank/DDBJ databases">
        <authorList>
            <person name="Meier V. D."/>
        </authorList>
    </citation>
    <scope>NUCLEOTIDE SEQUENCE</scope>
    <source>
        <strain evidence="1">AVDCRST_MAG63</strain>
    </source>
</reference>
<name>A0A6J4H1R1_9BACT</name>
<sequence>MAGKVFLPVREPVWGSVWVSWVKARPQERPHVRACFSVPHRAVVQVALESMFTL</sequence>
<organism evidence="1">
    <name type="scientific">uncultured Armatimonadetes bacterium</name>
    <dbReference type="NCBI Taxonomy" id="157466"/>
    <lineage>
        <taxon>Bacteria</taxon>
        <taxon>Bacillati</taxon>
        <taxon>Armatimonadota</taxon>
        <taxon>environmental samples</taxon>
    </lineage>
</organism>
<gene>
    <name evidence="1" type="ORF">AVDCRST_MAG63-1517</name>
</gene>
<accession>A0A6J4H1R1</accession>
<evidence type="ECO:0000313" key="1">
    <source>
        <dbReference type="EMBL" id="CAA9210615.1"/>
    </source>
</evidence>
<dbReference type="AlphaFoldDB" id="A0A6J4H1R1"/>